<reference evidence="9 10" key="1">
    <citation type="journal article" date="2007" name="Appl. Environ. Microbiol.">
        <title>Genome sequence of the cellulolytic gliding bacterium Cytophaga hutchinsonii.</title>
        <authorList>
            <person name="Xie G."/>
            <person name="Bruce D.C."/>
            <person name="Challacombe J.F."/>
            <person name="Chertkov O."/>
            <person name="Detter J.C."/>
            <person name="Gilna P."/>
            <person name="Han C.S."/>
            <person name="Lucas S."/>
            <person name="Misra M."/>
            <person name="Myers G.L."/>
            <person name="Richardson P."/>
            <person name="Tapia R."/>
            <person name="Thayer N."/>
            <person name="Thompson L.S."/>
            <person name="Brettin T.S."/>
            <person name="Henrissat B."/>
            <person name="Wilson D.B."/>
            <person name="McBride M.J."/>
        </authorList>
    </citation>
    <scope>NUCLEOTIDE SEQUENCE [LARGE SCALE GENOMIC DNA]</scope>
    <source>
        <strain evidence="10">ATCC 33406 / DSM 1761 / CIP 103989 / NBRC 15051 / NCIMB 9469 / D465</strain>
    </source>
</reference>
<evidence type="ECO:0000259" key="7">
    <source>
        <dbReference type="Pfam" id="PF01028"/>
    </source>
</evidence>
<comment type="catalytic activity">
    <reaction evidence="1">
        <text>ATP-independent breakage of single-stranded DNA, followed by passage and rejoining.</text>
        <dbReference type="EC" id="5.6.2.1"/>
    </reaction>
</comment>
<keyword evidence="4" id="KW-0799">Topoisomerase</keyword>
<evidence type="ECO:0000256" key="1">
    <source>
        <dbReference type="ARBA" id="ARBA00000213"/>
    </source>
</evidence>
<evidence type="ECO:0000313" key="9">
    <source>
        <dbReference type="EMBL" id="ABG59552.1"/>
    </source>
</evidence>
<dbReference type="Gene3D" id="3.90.15.10">
    <property type="entry name" value="Topoisomerase I, Chain A, domain 3"/>
    <property type="match status" value="1"/>
</dbReference>
<protein>
    <recommendedName>
        <fullName evidence="3">DNA topoisomerase</fullName>
        <ecNumber evidence="3">5.6.2.1</ecNumber>
    </recommendedName>
</protein>
<evidence type="ECO:0000256" key="3">
    <source>
        <dbReference type="ARBA" id="ARBA00012891"/>
    </source>
</evidence>
<organism evidence="9 10">
    <name type="scientific">Cytophaga hutchinsonii (strain ATCC 33406 / DSM 1761 / CIP 103989 / NBRC 15051 / NCIMB 9469 / D465)</name>
    <dbReference type="NCBI Taxonomy" id="269798"/>
    <lineage>
        <taxon>Bacteria</taxon>
        <taxon>Pseudomonadati</taxon>
        <taxon>Bacteroidota</taxon>
        <taxon>Cytophagia</taxon>
        <taxon>Cytophagales</taxon>
        <taxon>Cytophagaceae</taxon>
        <taxon>Cytophaga</taxon>
    </lineage>
</organism>
<keyword evidence="6" id="KW-0413">Isomerase</keyword>
<dbReference type="SUPFAM" id="SSF56349">
    <property type="entry name" value="DNA breaking-rejoining enzymes"/>
    <property type="match status" value="1"/>
</dbReference>
<comment type="similarity">
    <text evidence="2">Belongs to the type IB topoisomerase family.</text>
</comment>
<dbReference type="InterPro" id="IPR001631">
    <property type="entry name" value="TopoI"/>
</dbReference>
<evidence type="ECO:0000256" key="5">
    <source>
        <dbReference type="ARBA" id="ARBA00023125"/>
    </source>
</evidence>
<dbReference type="Pfam" id="PF21338">
    <property type="entry name" value="Top1B_N_bact"/>
    <property type="match status" value="1"/>
</dbReference>
<dbReference type="InterPro" id="IPR035447">
    <property type="entry name" value="DNA_topo_I_N_sf"/>
</dbReference>
<name>A0A6N4STC7_CYTH3</name>
<dbReference type="InterPro" id="IPR013500">
    <property type="entry name" value="TopoI_cat_euk"/>
</dbReference>
<dbReference type="EC" id="5.6.2.1" evidence="3"/>
<dbReference type="EMBL" id="CP000383">
    <property type="protein sequence ID" value="ABG59552.1"/>
    <property type="molecule type" value="Genomic_DNA"/>
</dbReference>
<dbReference type="Proteomes" id="UP000001822">
    <property type="component" value="Chromosome"/>
</dbReference>
<dbReference type="AlphaFoldDB" id="A0A6N4STC7"/>
<dbReference type="SUPFAM" id="SSF55869">
    <property type="entry name" value="DNA topoisomerase I domain"/>
    <property type="match status" value="1"/>
</dbReference>
<dbReference type="Pfam" id="PF01028">
    <property type="entry name" value="Topoisom_I"/>
    <property type="match status" value="1"/>
</dbReference>
<feature type="domain" description="DNA topoisomerase IB N-terminal" evidence="8">
    <location>
        <begin position="36"/>
        <end position="82"/>
    </location>
</feature>
<evidence type="ECO:0000256" key="2">
    <source>
        <dbReference type="ARBA" id="ARBA00006645"/>
    </source>
</evidence>
<dbReference type="InterPro" id="IPR049331">
    <property type="entry name" value="Top1B_N_bact"/>
</dbReference>
<evidence type="ECO:0000256" key="4">
    <source>
        <dbReference type="ARBA" id="ARBA00023029"/>
    </source>
</evidence>
<dbReference type="InterPro" id="IPR014711">
    <property type="entry name" value="TopoI_cat_a-hlx-sub_euk"/>
</dbReference>
<evidence type="ECO:0000313" key="10">
    <source>
        <dbReference type="Proteomes" id="UP000001822"/>
    </source>
</evidence>
<dbReference type="Gene3D" id="1.10.132.120">
    <property type="match status" value="1"/>
</dbReference>
<gene>
    <name evidence="9" type="ordered locus">CHU_2291</name>
</gene>
<feature type="domain" description="DNA topoisomerase I catalytic core eukaryotic-type" evidence="7">
    <location>
        <begin position="98"/>
        <end position="326"/>
    </location>
</feature>
<evidence type="ECO:0000256" key="6">
    <source>
        <dbReference type="ARBA" id="ARBA00023235"/>
    </source>
</evidence>
<dbReference type="InterPro" id="IPR011010">
    <property type="entry name" value="DNA_brk_join_enz"/>
</dbReference>
<dbReference type="GO" id="GO:0003677">
    <property type="term" value="F:DNA binding"/>
    <property type="evidence" value="ECO:0007669"/>
    <property type="project" value="UniProtKB-KW"/>
</dbReference>
<sequence>MRKAVKDYQESAKLANLVYVNDKEEGIARKKNNGRFSYYLKDKKISDKKILQRINQLVIPPAWENVWICQNENGHIQVTGVDAKNRKQYRYHPAWSNLRDQTKYCRLRDFSHALPEIRARIKEDLCQRGFPKNKVLAAVVSIMESTSIRVGNSMYEKLYGSYGLSTMKDRHVKIQGQEVQFSFKGKKGVYHKISLKSKKLAHIVSQCKDIPGKELFQYFDEKGNNHSIDSGDVNDYIREISGGDFTSKDFRTWTGTVKCLQAFSNLGHGENNTQVKRLMNEAMDIVAHQLGNTRSVCKKHYIHPGILADYESGKLEKYIKQIQEIEMDCNSDAIITPTEKVLVKILEH</sequence>
<dbReference type="KEGG" id="chu:CHU_2291"/>
<proteinExistence type="inferred from homology"/>
<evidence type="ECO:0000259" key="8">
    <source>
        <dbReference type="Pfam" id="PF21338"/>
    </source>
</evidence>
<keyword evidence="10" id="KW-1185">Reference proteome</keyword>
<dbReference type="GO" id="GO:0006265">
    <property type="term" value="P:DNA topological change"/>
    <property type="evidence" value="ECO:0007669"/>
    <property type="project" value="InterPro"/>
</dbReference>
<dbReference type="PRINTS" id="PR00416">
    <property type="entry name" value="EUTPISMRASEI"/>
</dbReference>
<dbReference type="GO" id="GO:0003917">
    <property type="term" value="F:DNA topoisomerase type I (single strand cut, ATP-independent) activity"/>
    <property type="evidence" value="ECO:0007669"/>
    <property type="project" value="UniProtKB-EC"/>
</dbReference>
<accession>A0A6N4STC7</accession>
<dbReference type="PROSITE" id="PS52038">
    <property type="entry name" value="TOPO_IB_2"/>
    <property type="match status" value="1"/>
</dbReference>
<dbReference type="Gene3D" id="3.30.66.10">
    <property type="entry name" value="DNA topoisomerase I domain"/>
    <property type="match status" value="1"/>
</dbReference>
<keyword evidence="5" id="KW-0238">DNA-binding</keyword>